<reference evidence="2" key="1">
    <citation type="submission" date="2019-01" db="EMBL/GenBank/DDBJ databases">
        <title>Gri0909 isolated from a small marine red alga.</title>
        <authorList>
            <person name="Kim J."/>
            <person name="Jeong S.E."/>
            <person name="Jeon C.O."/>
        </authorList>
    </citation>
    <scope>NUCLEOTIDE SEQUENCE [LARGE SCALE GENOMIC DNA]</scope>
    <source>
        <strain evidence="2">Gri0909</strain>
    </source>
</reference>
<gene>
    <name evidence="1" type="ORF">EOI86_06715</name>
</gene>
<dbReference type="AlphaFoldDB" id="A0A3S2Y5D9"/>
<proteinExistence type="predicted"/>
<dbReference type="Proteomes" id="UP000287447">
    <property type="component" value="Unassembled WGS sequence"/>
</dbReference>
<sequence>MDAYQHSGNVPILSSADGWHDYLSGFALLALGDPLNISGFSKVEKRYSATIRAAILEKRSLAAGTAFFEMLAGEMYDDTLAPKARALLRKALPDLSTIAAEANSPRKVVFDAFLKFVSRGSDTGPPDHRDLRDLIDATEEYPDPYLDSVLASLLANLPDDAFRYINLGDGMEALRAGLYAGDPHNLILFYKKGFNSDLAKAVGLRFDYMYWKTLGEIVNDPSSLLLQADRKGYAHREEHVGGQSRGMYDWCFQNHVEDSVTCTATAFYQHFPCLPLGRDGLRVNVTGTRFYNACRTNIHDGMQRRLQRLRQGVH</sequence>
<comment type="caution">
    <text evidence="1">The sequence shown here is derived from an EMBL/GenBank/DDBJ whole genome shotgun (WGS) entry which is preliminary data.</text>
</comment>
<name>A0A3S2Y5D9_9PROT</name>
<evidence type="ECO:0000313" key="2">
    <source>
        <dbReference type="Proteomes" id="UP000287447"/>
    </source>
</evidence>
<protein>
    <submittedName>
        <fullName evidence="1">Uncharacterized protein</fullName>
    </submittedName>
</protein>
<evidence type="ECO:0000313" key="1">
    <source>
        <dbReference type="EMBL" id="RVU38951.1"/>
    </source>
</evidence>
<keyword evidence="2" id="KW-1185">Reference proteome</keyword>
<dbReference type="RefSeq" id="WP_127764323.1">
    <property type="nucleotide sequence ID" value="NZ_SADE01000001.1"/>
</dbReference>
<organism evidence="1 2">
    <name type="scientific">Hwanghaeella grinnelliae</name>
    <dbReference type="NCBI Taxonomy" id="2500179"/>
    <lineage>
        <taxon>Bacteria</taxon>
        <taxon>Pseudomonadati</taxon>
        <taxon>Pseudomonadota</taxon>
        <taxon>Alphaproteobacteria</taxon>
        <taxon>Rhodospirillales</taxon>
        <taxon>Rhodospirillaceae</taxon>
        <taxon>Hwanghaeella</taxon>
    </lineage>
</organism>
<accession>A0A3S2Y5D9</accession>
<dbReference type="EMBL" id="SADE01000001">
    <property type="protein sequence ID" value="RVU38951.1"/>
    <property type="molecule type" value="Genomic_DNA"/>
</dbReference>